<name>M3JY76_CANMX</name>
<accession>M3JY76</accession>
<feature type="region of interest" description="Disordered" evidence="1">
    <location>
        <begin position="38"/>
        <end position="60"/>
    </location>
</feature>
<dbReference type="AlphaFoldDB" id="M3JY76"/>
<feature type="region of interest" description="Disordered" evidence="1">
    <location>
        <begin position="120"/>
        <end position="175"/>
    </location>
</feature>
<proteinExistence type="predicted"/>
<evidence type="ECO:0000313" key="4">
    <source>
        <dbReference type="Proteomes" id="UP000011777"/>
    </source>
</evidence>
<feature type="region of interest" description="Disordered" evidence="1">
    <location>
        <begin position="314"/>
        <end position="354"/>
    </location>
</feature>
<dbReference type="SMART" id="SM00293">
    <property type="entry name" value="PWWP"/>
    <property type="match status" value="1"/>
</dbReference>
<protein>
    <recommendedName>
        <fullName evidence="2">PWWP domain-containing protein</fullName>
    </recommendedName>
</protein>
<evidence type="ECO:0000313" key="3">
    <source>
        <dbReference type="EMBL" id="EMG47379.1"/>
    </source>
</evidence>
<dbReference type="Pfam" id="PF00855">
    <property type="entry name" value="PWWP"/>
    <property type="match status" value="1"/>
</dbReference>
<feature type="compositionally biased region" description="Acidic residues" evidence="1">
    <location>
        <begin position="131"/>
        <end position="142"/>
    </location>
</feature>
<organism evidence="3 4">
    <name type="scientific">Candida maltosa (strain Xu316)</name>
    <name type="common">Yeast</name>
    <dbReference type="NCBI Taxonomy" id="1245528"/>
    <lineage>
        <taxon>Eukaryota</taxon>
        <taxon>Fungi</taxon>
        <taxon>Dikarya</taxon>
        <taxon>Ascomycota</taxon>
        <taxon>Saccharomycotina</taxon>
        <taxon>Pichiomycetes</taxon>
        <taxon>Debaryomycetaceae</taxon>
        <taxon>Candida/Lodderomyces clade</taxon>
        <taxon>Candida</taxon>
    </lineage>
</organism>
<dbReference type="Proteomes" id="UP000011777">
    <property type="component" value="Unassembled WGS sequence"/>
</dbReference>
<reference evidence="3 4" key="1">
    <citation type="submission" date="2013-02" db="EMBL/GenBank/DDBJ databases">
        <title>Genome sequence of Candida maltosa Xu316, a potential industrial strain for xylitol and ethanol production.</title>
        <authorList>
            <person name="Yu J."/>
            <person name="Wang Q."/>
            <person name="Geng X."/>
            <person name="Bao W."/>
            <person name="He P."/>
            <person name="Cai J."/>
        </authorList>
    </citation>
    <scope>NUCLEOTIDE SEQUENCE [LARGE SCALE GENOMIC DNA]</scope>
    <source>
        <strain evidence="4">Xu316</strain>
    </source>
</reference>
<feature type="compositionally biased region" description="Basic and acidic residues" evidence="1">
    <location>
        <begin position="314"/>
        <end position="330"/>
    </location>
</feature>
<dbReference type="InterPro" id="IPR000313">
    <property type="entry name" value="PWWP_dom"/>
</dbReference>
<dbReference type="OMA" id="IWINTND"/>
<evidence type="ECO:0000259" key="2">
    <source>
        <dbReference type="PROSITE" id="PS50812"/>
    </source>
</evidence>
<feature type="domain" description="PWWP" evidence="2">
    <location>
        <begin position="8"/>
        <end position="87"/>
    </location>
</feature>
<comment type="caution">
    <text evidence="3">The sequence shown here is derived from an EMBL/GenBank/DDBJ whole genome shotgun (WGS) entry which is preliminary data.</text>
</comment>
<dbReference type="SUPFAM" id="SSF63748">
    <property type="entry name" value="Tudor/PWWP/MBT"/>
    <property type="match status" value="1"/>
</dbReference>
<dbReference type="HOGENOM" id="CLU_049642_0_0_1"/>
<gene>
    <name evidence="3" type="ORF">G210_2301</name>
</gene>
<keyword evidence="4" id="KW-1185">Reference proteome</keyword>
<feature type="compositionally biased region" description="Basic and acidic residues" evidence="1">
    <location>
        <begin position="162"/>
        <end position="172"/>
    </location>
</feature>
<dbReference type="STRING" id="1245528.M3JY76"/>
<sequence>MSETPYPPTSIVLAKVKGYPAWPAMVLDESLLPAHILAKQPKSKSSSTTTTSSPSKKSSNKIVPVRFFSDDTYIWINTNDIKPLNSESIQEYFTKSSSKRRKDTLLDTAFELANNPPDMNVFIKYGSKGEPDEEEEEEEDEVLSIPAKKKQRQQSSKKSQPIKKEPSTPKKKVEVKKKTNVVVEEVDNDWGLDEFNRYDVEHGNFIYESEQEQNKVFSKVENSINAALLKKFKSIESKIIESLLSDTIDFSKIEESLNELNGILHKLPTSVISKSKLLRCLILAIRKRDDSLDTTKKGKISKVLVRLGIDVRENTEEEMTEKQEEEKEPTVEPEQQQQDAIKPEEPVVVELNGD</sequence>
<feature type="compositionally biased region" description="Low complexity" evidence="1">
    <location>
        <begin position="43"/>
        <end position="57"/>
    </location>
</feature>
<dbReference type="EMBL" id="AOGT01001597">
    <property type="protein sequence ID" value="EMG47379.1"/>
    <property type="molecule type" value="Genomic_DNA"/>
</dbReference>
<dbReference type="Gene3D" id="2.30.30.140">
    <property type="match status" value="1"/>
</dbReference>
<dbReference type="OrthoDB" id="62853at2759"/>
<evidence type="ECO:0000256" key="1">
    <source>
        <dbReference type="SAM" id="MobiDB-lite"/>
    </source>
</evidence>
<dbReference type="PROSITE" id="PS50812">
    <property type="entry name" value="PWWP"/>
    <property type="match status" value="1"/>
</dbReference>
<dbReference type="eggNOG" id="ENOG502S6Q4">
    <property type="taxonomic scope" value="Eukaryota"/>
</dbReference>